<dbReference type="Gene3D" id="3.40.50.2000">
    <property type="entry name" value="Glycogen Phosphorylase B"/>
    <property type="match status" value="2"/>
</dbReference>
<keyword evidence="5" id="KW-1185">Reference proteome</keyword>
<evidence type="ECO:0000313" key="4">
    <source>
        <dbReference type="EMBL" id="GAA5520054.1"/>
    </source>
</evidence>
<dbReference type="Pfam" id="PF00534">
    <property type="entry name" value="Glycos_transf_1"/>
    <property type="match status" value="1"/>
</dbReference>
<accession>A0ABP9WK14</accession>
<feature type="domain" description="Glycosyl transferase family 1" evidence="3">
    <location>
        <begin position="234"/>
        <end position="372"/>
    </location>
</feature>
<dbReference type="PANTHER" id="PTHR45947">
    <property type="entry name" value="SULFOQUINOVOSYL TRANSFERASE SQD2"/>
    <property type="match status" value="1"/>
</dbReference>
<protein>
    <recommendedName>
        <fullName evidence="1">D-inositol 3-phosphate glycosyltransferase</fullName>
    </recommendedName>
</protein>
<dbReference type="Proteomes" id="UP001426770">
    <property type="component" value="Unassembled WGS sequence"/>
</dbReference>
<comment type="caution">
    <text evidence="4">The sequence shown here is derived from an EMBL/GenBank/DDBJ whole genome shotgun (WGS) entry which is preliminary data.</text>
</comment>
<keyword evidence="2" id="KW-0808">Transferase</keyword>
<proteinExistence type="predicted"/>
<evidence type="ECO:0000313" key="5">
    <source>
        <dbReference type="Proteomes" id="UP001426770"/>
    </source>
</evidence>
<evidence type="ECO:0000259" key="3">
    <source>
        <dbReference type="Pfam" id="PF00534"/>
    </source>
</evidence>
<dbReference type="EMBL" id="BAABRR010000020">
    <property type="protein sequence ID" value="GAA5520054.1"/>
    <property type="molecule type" value="Genomic_DNA"/>
</dbReference>
<reference evidence="4 5" key="1">
    <citation type="submission" date="2024-02" db="EMBL/GenBank/DDBJ databases">
        <title>Lysinimicrobium sediminis NBRC 112286.</title>
        <authorList>
            <person name="Ichikawa N."/>
            <person name="Katano-Makiyama Y."/>
            <person name="Hidaka K."/>
        </authorList>
    </citation>
    <scope>NUCLEOTIDE SEQUENCE [LARGE SCALE GENOMIC DNA]</scope>
    <source>
        <strain evidence="4 5">NBRC 112286</strain>
    </source>
</reference>
<evidence type="ECO:0000256" key="2">
    <source>
        <dbReference type="ARBA" id="ARBA00022679"/>
    </source>
</evidence>
<dbReference type="CDD" id="cd03801">
    <property type="entry name" value="GT4_PimA-like"/>
    <property type="match status" value="1"/>
</dbReference>
<dbReference type="InterPro" id="IPR001296">
    <property type="entry name" value="Glyco_trans_1"/>
</dbReference>
<gene>
    <name evidence="4" type="ORF">Lsed01_02515</name>
</gene>
<dbReference type="PANTHER" id="PTHR45947:SF3">
    <property type="entry name" value="SULFOQUINOVOSYL TRANSFERASE SQD2"/>
    <property type="match status" value="1"/>
</dbReference>
<evidence type="ECO:0000256" key="1">
    <source>
        <dbReference type="ARBA" id="ARBA00021292"/>
    </source>
</evidence>
<dbReference type="InterPro" id="IPR050194">
    <property type="entry name" value="Glycosyltransferase_grp1"/>
</dbReference>
<name>A0ABP9WK14_9MICO</name>
<sequence>MPVKVDLVHATGNENVRQVLQSLNELQLLGRFWTTVGFHDVPRIAKAVPSVERIASKRVFDAPSGRLKTRLHMEVARNVAEQSGIEPIARLARRGSHLGIDRVQDDLDRHVATQLKRHRPSSVYGYLGQSVRTLEAAKRQGIQTILEMQHVASAEYLELVEREYDADPEWRATLPDQRVLRRDIVGQTAELELADLIVAPSRQVALSASRAHNPAPVHTIPYGCAVPAMGARHQPRRKSDPLKLLFVGRVVSLKGLSYLEQALRDFPRRDVELTIIGGADLSVPGVRRLVERADYRGRQPRSAVLAAIREHDAFVMPSIVEGRSLAVLEAVSLGLPVLVTPGSGTDDLAAAGAGIVVPSRSASGLRDAIEAMHRGAVDLEALSAGAVAVARQSTWALFRSQIGNLVRSTDAP</sequence>
<organism evidence="4 5">
    <name type="scientific">Demequina sediminis</name>
    <dbReference type="NCBI Taxonomy" id="1930058"/>
    <lineage>
        <taxon>Bacteria</taxon>
        <taxon>Bacillati</taxon>
        <taxon>Actinomycetota</taxon>
        <taxon>Actinomycetes</taxon>
        <taxon>Micrococcales</taxon>
        <taxon>Demequinaceae</taxon>
        <taxon>Demequina</taxon>
    </lineage>
</organism>
<dbReference type="SUPFAM" id="SSF53756">
    <property type="entry name" value="UDP-Glycosyltransferase/glycogen phosphorylase"/>
    <property type="match status" value="1"/>
</dbReference>